<keyword evidence="5 10" id="KW-0812">Transmembrane</keyword>
<dbReference type="CDD" id="cd06582">
    <property type="entry name" value="TM_PBP1_LivH_like"/>
    <property type="match status" value="1"/>
</dbReference>
<dbReference type="PANTHER" id="PTHR11795:SF371">
    <property type="entry name" value="HIGH-AFFINITY BRANCHED-CHAIN AMINO ACID TRANSPORT SYSTEM PERMEASE PROTEIN LIVH"/>
    <property type="match status" value="1"/>
</dbReference>
<evidence type="ECO:0000256" key="7">
    <source>
        <dbReference type="ARBA" id="ARBA00022989"/>
    </source>
</evidence>
<feature type="transmembrane region" description="Helical" evidence="10">
    <location>
        <begin position="43"/>
        <end position="63"/>
    </location>
</feature>
<feature type="transmembrane region" description="Helical" evidence="10">
    <location>
        <begin position="265"/>
        <end position="286"/>
    </location>
</feature>
<feature type="transmembrane region" description="Helical" evidence="10">
    <location>
        <begin position="12"/>
        <end position="37"/>
    </location>
</feature>
<keyword evidence="12" id="KW-1185">Reference proteome</keyword>
<dbReference type="Pfam" id="PF02653">
    <property type="entry name" value="BPD_transp_2"/>
    <property type="match status" value="1"/>
</dbReference>
<dbReference type="PANTHER" id="PTHR11795">
    <property type="entry name" value="BRANCHED-CHAIN AMINO ACID TRANSPORT SYSTEM PERMEASE PROTEIN LIVH"/>
    <property type="match status" value="1"/>
</dbReference>
<keyword evidence="7 10" id="KW-1133">Transmembrane helix</keyword>
<evidence type="ECO:0000313" key="11">
    <source>
        <dbReference type="EMBL" id="ONG58169.1"/>
    </source>
</evidence>
<keyword evidence="6" id="KW-0029">Amino-acid transport</keyword>
<dbReference type="EMBL" id="MLCO01000021">
    <property type="protein sequence ID" value="ONG58169.1"/>
    <property type="molecule type" value="Genomic_DNA"/>
</dbReference>
<evidence type="ECO:0000256" key="4">
    <source>
        <dbReference type="ARBA" id="ARBA00022519"/>
    </source>
</evidence>
<gene>
    <name evidence="11" type="ORF">BKE38_03250</name>
</gene>
<sequence>MHPRYGRDEWASFLVFGLVIGAIYALIALGYTMVYGILRMVNFAHGDVFMFGAYAACFTLIACNRNGLLATQPALSFALALLACMLVAAGLAILAERIAYRPFRRGRAMAPLISTLGLSFVLEYSARGMFGAQNKAFPSFPAIDGAVLVFGLSIPRVQLIVMLAAVLTMLVLTLVVMRTRMGTAMRAVAEDQDAAILMGINVDRVIVFTFALGGALAGVAGLLYGLVFKQISFFMGFFLGVKGFGAAVLGGIGNIPGAMLGGFSLGLVESLGPALFLEGIGVAAPYQLRDAIAYTMLVMVLIFRPRGLLGERLAVKRA</sequence>
<evidence type="ECO:0000256" key="8">
    <source>
        <dbReference type="ARBA" id="ARBA00023136"/>
    </source>
</evidence>
<dbReference type="GO" id="GO:0005304">
    <property type="term" value="F:L-valine transmembrane transporter activity"/>
    <property type="evidence" value="ECO:0007669"/>
    <property type="project" value="TreeGrafter"/>
</dbReference>
<protein>
    <submittedName>
        <fullName evidence="11">Branched-chain amino acid ABC transporter permease</fullName>
    </submittedName>
</protein>
<reference evidence="11 12" key="1">
    <citation type="submission" date="2016-10" db="EMBL/GenBank/DDBJ databases">
        <title>Draft Genome sequence of Roseomonas sp. strain M3.</title>
        <authorList>
            <person name="Subhash Y."/>
            <person name="Lee S."/>
        </authorList>
    </citation>
    <scope>NUCLEOTIDE SEQUENCE [LARGE SCALE GENOMIC DNA]</scope>
    <source>
        <strain evidence="11 12">M3</strain>
    </source>
</reference>
<comment type="subcellular location">
    <subcellularLocation>
        <location evidence="1">Cell membrane</location>
        <topology evidence="1">Multi-pass membrane protein</topology>
    </subcellularLocation>
</comment>
<proteinExistence type="inferred from homology"/>
<feature type="transmembrane region" description="Helical" evidence="10">
    <location>
        <begin position="292"/>
        <end position="309"/>
    </location>
</feature>
<comment type="similarity">
    <text evidence="9">Belongs to the binding-protein-dependent transport system permease family. LivHM subfamily.</text>
</comment>
<dbReference type="GO" id="GO:1903806">
    <property type="term" value="P:L-isoleucine import across plasma membrane"/>
    <property type="evidence" value="ECO:0007669"/>
    <property type="project" value="TreeGrafter"/>
</dbReference>
<feature type="transmembrane region" description="Helical" evidence="10">
    <location>
        <begin position="233"/>
        <end position="253"/>
    </location>
</feature>
<evidence type="ECO:0000256" key="1">
    <source>
        <dbReference type="ARBA" id="ARBA00004651"/>
    </source>
</evidence>
<keyword evidence="4" id="KW-0997">Cell inner membrane</keyword>
<dbReference type="Proteomes" id="UP000188879">
    <property type="component" value="Unassembled WGS sequence"/>
</dbReference>
<dbReference type="GO" id="GO:0015190">
    <property type="term" value="F:L-leucine transmembrane transporter activity"/>
    <property type="evidence" value="ECO:0007669"/>
    <property type="project" value="TreeGrafter"/>
</dbReference>
<dbReference type="AlphaFoldDB" id="A0A1V2H7S8"/>
<dbReference type="InterPro" id="IPR001851">
    <property type="entry name" value="ABC_transp_permease"/>
</dbReference>
<feature type="transmembrane region" description="Helical" evidence="10">
    <location>
        <begin position="205"/>
        <end position="227"/>
    </location>
</feature>
<evidence type="ECO:0000256" key="10">
    <source>
        <dbReference type="SAM" id="Phobius"/>
    </source>
</evidence>
<organism evidence="11 12">
    <name type="scientific">Teichococcus deserti</name>
    <dbReference type="NCBI Taxonomy" id="1817963"/>
    <lineage>
        <taxon>Bacteria</taxon>
        <taxon>Pseudomonadati</taxon>
        <taxon>Pseudomonadota</taxon>
        <taxon>Alphaproteobacteria</taxon>
        <taxon>Acetobacterales</taxon>
        <taxon>Roseomonadaceae</taxon>
        <taxon>Roseomonas</taxon>
    </lineage>
</organism>
<evidence type="ECO:0000313" key="12">
    <source>
        <dbReference type="Proteomes" id="UP000188879"/>
    </source>
</evidence>
<feature type="transmembrane region" description="Helical" evidence="10">
    <location>
        <begin position="75"/>
        <end position="95"/>
    </location>
</feature>
<keyword evidence="3" id="KW-1003">Cell membrane</keyword>
<comment type="caution">
    <text evidence="11">The sequence shown here is derived from an EMBL/GenBank/DDBJ whole genome shotgun (WGS) entry which is preliminary data.</text>
</comment>
<dbReference type="GO" id="GO:0015808">
    <property type="term" value="P:L-alanine transport"/>
    <property type="evidence" value="ECO:0007669"/>
    <property type="project" value="TreeGrafter"/>
</dbReference>
<feature type="transmembrane region" description="Helical" evidence="10">
    <location>
        <begin position="160"/>
        <end position="177"/>
    </location>
</feature>
<keyword evidence="8 10" id="KW-0472">Membrane</keyword>
<name>A0A1V2H7S8_9PROT</name>
<evidence type="ECO:0000256" key="2">
    <source>
        <dbReference type="ARBA" id="ARBA00022448"/>
    </source>
</evidence>
<dbReference type="GO" id="GO:0015192">
    <property type="term" value="F:L-phenylalanine transmembrane transporter activity"/>
    <property type="evidence" value="ECO:0007669"/>
    <property type="project" value="TreeGrafter"/>
</dbReference>
<accession>A0A1V2H7S8</accession>
<evidence type="ECO:0000256" key="6">
    <source>
        <dbReference type="ARBA" id="ARBA00022970"/>
    </source>
</evidence>
<dbReference type="GO" id="GO:0015188">
    <property type="term" value="F:L-isoleucine transmembrane transporter activity"/>
    <property type="evidence" value="ECO:0007669"/>
    <property type="project" value="TreeGrafter"/>
</dbReference>
<keyword evidence="2" id="KW-0813">Transport</keyword>
<dbReference type="InterPro" id="IPR052157">
    <property type="entry name" value="BCAA_transport_permease"/>
</dbReference>
<dbReference type="GO" id="GO:0005886">
    <property type="term" value="C:plasma membrane"/>
    <property type="evidence" value="ECO:0007669"/>
    <property type="project" value="UniProtKB-SubCell"/>
</dbReference>
<evidence type="ECO:0000256" key="3">
    <source>
        <dbReference type="ARBA" id="ARBA00022475"/>
    </source>
</evidence>
<evidence type="ECO:0000256" key="5">
    <source>
        <dbReference type="ARBA" id="ARBA00022692"/>
    </source>
</evidence>
<feature type="transmembrane region" description="Helical" evidence="10">
    <location>
        <begin position="107"/>
        <end position="124"/>
    </location>
</feature>
<evidence type="ECO:0000256" key="9">
    <source>
        <dbReference type="ARBA" id="ARBA00037998"/>
    </source>
</evidence>
<dbReference type="GO" id="GO:0042941">
    <property type="term" value="P:D-alanine transmembrane transport"/>
    <property type="evidence" value="ECO:0007669"/>
    <property type="project" value="TreeGrafter"/>
</dbReference>